<evidence type="ECO:0000313" key="3">
    <source>
        <dbReference type="Proteomes" id="UP001516023"/>
    </source>
</evidence>
<gene>
    <name evidence="2" type="ORF">HJC23_008887</name>
</gene>
<organism evidence="2 3">
    <name type="scientific">Cyclotella cryptica</name>
    <dbReference type="NCBI Taxonomy" id="29204"/>
    <lineage>
        <taxon>Eukaryota</taxon>
        <taxon>Sar</taxon>
        <taxon>Stramenopiles</taxon>
        <taxon>Ochrophyta</taxon>
        <taxon>Bacillariophyta</taxon>
        <taxon>Coscinodiscophyceae</taxon>
        <taxon>Thalassiosirophycidae</taxon>
        <taxon>Stephanodiscales</taxon>
        <taxon>Stephanodiscaceae</taxon>
        <taxon>Cyclotella</taxon>
    </lineage>
</organism>
<feature type="region of interest" description="Disordered" evidence="1">
    <location>
        <begin position="58"/>
        <end position="126"/>
    </location>
</feature>
<comment type="caution">
    <text evidence="2">The sequence shown here is derived from an EMBL/GenBank/DDBJ whole genome shotgun (WGS) entry which is preliminary data.</text>
</comment>
<keyword evidence="3" id="KW-1185">Reference proteome</keyword>
<accession>A0ABD3PBA1</accession>
<dbReference type="EMBL" id="JABMIG020000217">
    <property type="protein sequence ID" value="KAL3785323.1"/>
    <property type="molecule type" value="Genomic_DNA"/>
</dbReference>
<dbReference type="Proteomes" id="UP001516023">
    <property type="component" value="Unassembled WGS sequence"/>
</dbReference>
<evidence type="ECO:0000313" key="2">
    <source>
        <dbReference type="EMBL" id="KAL3785323.1"/>
    </source>
</evidence>
<dbReference type="AlphaFoldDB" id="A0ABD3PBA1"/>
<sequence>MQAVALPWTDERGLRGQYSGQVNSQNQPHGFGTFVLPDGKATTCKWWNGAAVHRRRTLTERDTIDKQTDRGRSSRERSKSRPRGLTRIPPPPPFRNARVHHYEGMRKSSVLDESHKTEKSDGTTSIRHSNIIPFTYTQNSPGQRTLYALGDTPKSPSHMTALTQSSNAVSLKVHDFAFVLRSDGQWCYSIVAATDYVGLPGSHEKYYDKGTYILFVIDSEGRTKKIKEKHWEEKIRLVNIEACKTEHTSDDCSVEELFPC</sequence>
<proteinExistence type="predicted"/>
<name>A0ABD3PBA1_9STRA</name>
<protein>
    <submittedName>
        <fullName evidence="2">Uncharacterized protein</fullName>
    </submittedName>
</protein>
<feature type="compositionally biased region" description="Basic and acidic residues" evidence="1">
    <location>
        <begin position="100"/>
        <end position="121"/>
    </location>
</feature>
<evidence type="ECO:0000256" key="1">
    <source>
        <dbReference type="SAM" id="MobiDB-lite"/>
    </source>
</evidence>
<reference evidence="2 3" key="1">
    <citation type="journal article" date="2020" name="G3 (Bethesda)">
        <title>Improved Reference Genome for Cyclotella cryptica CCMP332, a Model for Cell Wall Morphogenesis, Salinity Adaptation, and Lipid Production in Diatoms (Bacillariophyta).</title>
        <authorList>
            <person name="Roberts W.R."/>
            <person name="Downey K.M."/>
            <person name="Ruck E.C."/>
            <person name="Traller J.C."/>
            <person name="Alverson A.J."/>
        </authorList>
    </citation>
    <scope>NUCLEOTIDE SEQUENCE [LARGE SCALE GENOMIC DNA]</scope>
    <source>
        <strain evidence="2 3">CCMP332</strain>
    </source>
</reference>
<feature type="compositionally biased region" description="Basic and acidic residues" evidence="1">
    <location>
        <begin position="58"/>
        <end position="79"/>
    </location>
</feature>